<gene>
    <name evidence="1" type="ORF">Dsi01nite_098440</name>
</gene>
<dbReference type="AlphaFoldDB" id="A0A919PZY0"/>
<sequence>MYQPLVDAMQDYLDAGAAMDLDRLGACYDTEFQNLRIDLAGQVVPITKDQFMDRFGDMKARGLALEPADDATFPATTTFGDFGTIVMRRLKDDRPVLYAFVWRMVDGRPTTILREFTFEHDLTGLLRLMQGAPQ</sequence>
<dbReference type="SUPFAM" id="SSF54427">
    <property type="entry name" value="NTF2-like"/>
    <property type="match status" value="1"/>
</dbReference>
<keyword evidence="2" id="KW-1185">Reference proteome</keyword>
<proteinExistence type="predicted"/>
<dbReference type="InterPro" id="IPR032710">
    <property type="entry name" value="NTF2-like_dom_sf"/>
</dbReference>
<dbReference type="Proteomes" id="UP000660611">
    <property type="component" value="Unassembled WGS sequence"/>
</dbReference>
<reference evidence="1" key="1">
    <citation type="submission" date="2021-01" db="EMBL/GenBank/DDBJ databases">
        <title>Whole genome shotgun sequence of Dactylosporangium siamense NBRC 106093.</title>
        <authorList>
            <person name="Komaki H."/>
            <person name="Tamura T."/>
        </authorList>
    </citation>
    <scope>NUCLEOTIDE SEQUENCE</scope>
    <source>
        <strain evidence="1">NBRC 106093</strain>
    </source>
</reference>
<comment type="caution">
    <text evidence="1">The sequence shown here is derived from an EMBL/GenBank/DDBJ whole genome shotgun (WGS) entry which is preliminary data.</text>
</comment>
<name>A0A919PZY0_9ACTN</name>
<dbReference type="EMBL" id="BONQ01000162">
    <property type="protein sequence ID" value="GIG51803.1"/>
    <property type="molecule type" value="Genomic_DNA"/>
</dbReference>
<evidence type="ECO:0000313" key="2">
    <source>
        <dbReference type="Proteomes" id="UP000660611"/>
    </source>
</evidence>
<dbReference type="RefSeq" id="WP_203853408.1">
    <property type="nucleotide sequence ID" value="NZ_BAAAVW010000010.1"/>
</dbReference>
<organism evidence="1 2">
    <name type="scientific">Dactylosporangium siamense</name>
    <dbReference type="NCBI Taxonomy" id="685454"/>
    <lineage>
        <taxon>Bacteria</taxon>
        <taxon>Bacillati</taxon>
        <taxon>Actinomycetota</taxon>
        <taxon>Actinomycetes</taxon>
        <taxon>Micromonosporales</taxon>
        <taxon>Micromonosporaceae</taxon>
        <taxon>Dactylosporangium</taxon>
    </lineage>
</organism>
<accession>A0A919PZY0</accession>
<protein>
    <submittedName>
        <fullName evidence="1">Uncharacterized protein</fullName>
    </submittedName>
</protein>
<evidence type="ECO:0000313" key="1">
    <source>
        <dbReference type="EMBL" id="GIG51803.1"/>
    </source>
</evidence>